<keyword evidence="5" id="KW-1185">Reference proteome</keyword>
<dbReference type="InterPro" id="IPR040756">
    <property type="entry name" value="Peptidase_M61_N"/>
</dbReference>
<dbReference type="Pfam" id="PF05299">
    <property type="entry name" value="Peptidase_M61"/>
    <property type="match status" value="1"/>
</dbReference>
<dbReference type="InterPro" id="IPR027268">
    <property type="entry name" value="Peptidase_M4/M1_CTD_sf"/>
</dbReference>
<feature type="signal peptide" evidence="1">
    <location>
        <begin position="1"/>
        <end position="23"/>
    </location>
</feature>
<organism evidence="4 5">
    <name type="scientific">Pelagicoccus mobilis</name>
    <dbReference type="NCBI Taxonomy" id="415221"/>
    <lineage>
        <taxon>Bacteria</taxon>
        <taxon>Pseudomonadati</taxon>
        <taxon>Verrucomicrobiota</taxon>
        <taxon>Opitutia</taxon>
        <taxon>Puniceicoccales</taxon>
        <taxon>Pelagicoccaceae</taxon>
        <taxon>Pelagicoccus</taxon>
    </lineage>
</organism>
<dbReference type="SUPFAM" id="SSF50156">
    <property type="entry name" value="PDZ domain-like"/>
    <property type="match status" value="1"/>
</dbReference>
<evidence type="ECO:0000259" key="3">
    <source>
        <dbReference type="Pfam" id="PF17899"/>
    </source>
</evidence>
<feature type="domain" description="Peptidase M61 catalytic" evidence="2">
    <location>
        <begin position="303"/>
        <end position="417"/>
    </location>
</feature>
<dbReference type="Proteomes" id="UP000617628">
    <property type="component" value="Unassembled WGS sequence"/>
</dbReference>
<dbReference type="Gene3D" id="1.10.390.10">
    <property type="entry name" value="Neutral Protease Domain 2"/>
    <property type="match status" value="1"/>
</dbReference>
<sequence>MRSQLLPLALATLLLSAFTAALSAKPFSMSLEVDASEISRKLVHARMTFATTPGELAIRYPEWIPGIHAPRGPIENMGGLRIFDEKGERLHWTRDPIDRFRFLVDVPKGNKELTIELDYICSQPSTNSSSVDTYGNTYVGIINWNTLVVYPEEHQHTDIEVSTKLTLPHKWKLGSAIPAEKTDDVWRLAPVTLLELVDSPAIMGEHLRSFDLTTEGFPSCKLLATSESSAALIVPDETLEKFRNLVLESSLLFGGAHFEEYSFLVMCSDEIPNIGLEHLKSSLNGISERALVDEKKLLGWEGSLLPHEFVHSWCGKFRCPDGMHTHDFHTPKDSRLLWVYEGLTQHLGEVLTTRSGIWDIDHLKSTLAHNIRSRRATTGRQWRSLEDTAAAAYQLRGGSKHWSSLRRNQDYYNEGLLFWLEIDAILRTETDNAVTLDDFTQKFLGANYPGGTRLPFSEEEVIETLKSLHDYDWDKLVDERIRKPQEKLTVDFVELLGYKLRYSDERSDSQKYFENTYNYANAHDSLGMNVSSSGKVSSNVVTGMPADLAGIAPGMIIIGVNDRKFSLNRFRDAIADTVMHGEVRFLVEDGDRFRTLTVKYDGGLRYLELVRDESKPDLIEAIYSPRRES</sequence>
<dbReference type="Pfam" id="PF17899">
    <property type="entry name" value="Peptidase_M61_N"/>
    <property type="match status" value="1"/>
</dbReference>
<dbReference type="Gene3D" id="2.30.42.10">
    <property type="match status" value="1"/>
</dbReference>
<keyword evidence="1" id="KW-0732">Signal</keyword>
<dbReference type="AlphaFoldDB" id="A0A934VT23"/>
<dbReference type="PIRSF" id="PIRSF016493">
    <property type="entry name" value="Glycyl_aminpptds"/>
    <property type="match status" value="1"/>
</dbReference>
<protein>
    <submittedName>
        <fullName evidence="4">Uncharacterized protein</fullName>
    </submittedName>
</protein>
<comment type="caution">
    <text evidence="4">The sequence shown here is derived from an EMBL/GenBank/DDBJ whole genome shotgun (WGS) entry which is preliminary data.</text>
</comment>
<dbReference type="RefSeq" id="WP_200357833.1">
    <property type="nucleotide sequence ID" value="NZ_JAENIL010000052.1"/>
</dbReference>
<dbReference type="Gene3D" id="2.60.40.3650">
    <property type="match status" value="1"/>
</dbReference>
<name>A0A934VT23_9BACT</name>
<evidence type="ECO:0000259" key="2">
    <source>
        <dbReference type="Pfam" id="PF05299"/>
    </source>
</evidence>
<dbReference type="InterPro" id="IPR007963">
    <property type="entry name" value="Peptidase_M61_catalytic"/>
</dbReference>
<proteinExistence type="predicted"/>
<reference evidence="4" key="1">
    <citation type="submission" date="2021-01" db="EMBL/GenBank/DDBJ databases">
        <title>Modified the classification status of verrucomicrobia.</title>
        <authorList>
            <person name="Feng X."/>
        </authorList>
    </citation>
    <scope>NUCLEOTIDE SEQUENCE</scope>
    <source>
        <strain evidence="4">KCTC 13126</strain>
    </source>
</reference>
<evidence type="ECO:0000313" key="4">
    <source>
        <dbReference type="EMBL" id="MBK1879620.1"/>
    </source>
</evidence>
<dbReference type="InterPro" id="IPR036034">
    <property type="entry name" value="PDZ_sf"/>
</dbReference>
<dbReference type="EMBL" id="JAENIL010000052">
    <property type="protein sequence ID" value="MBK1879620.1"/>
    <property type="molecule type" value="Genomic_DNA"/>
</dbReference>
<evidence type="ECO:0000313" key="5">
    <source>
        <dbReference type="Proteomes" id="UP000617628"/>
    </source>
</evidence>
<feature type="domain" description="Peptidase M61 N-terminal" evidence="3">
    <location>
        <begin position="31"/>
        <end position="205"/>
    </location>
</feature>
<feature type="chain" id="PRO_5037886957" evidence="1">
    <location>
        <begin position="24"/>
        <end position="629"/>
    </location>
</feature>
<gene>
    <name evidence="4" type="ORF">JIN87_22230</name>
</gene>
<evidence type="ECO:0000256" key="1">
    <source>
        <dbReference type="SAM" id="SignalP"/>
    </source>
</evidence>
<dbReference type="InterPro" id="IPR024191">
    <property type="entry name" value="Peptidase_M61"/>
</dbReference>
<accession>A0A934VT23</accession>